<organism evidence="2 3">
    <name type="scientific">Ornithinimicrobium pratense</name>
    <dbReference type="NCBI Taxonomy" id="2593973"/>
    <lineage>
        <taxon>Bacteria</taxon>
        <taxon>Bacillati</taxon>
        <taxon>Actinomycetota</taxon>
        <taxon>Actinomycetes</taxon>
        <taxon>Micrococcales</taxon>
        <taxon>Ornithinimicrobiaceae</taxon>
        <taxon>Ornithinimicrobium</taxon>
    </lineage>
</organism>
<dbReference type="AlphaFoldDB" id="A0A5J6V523"/>
<gene>
    <name evidence="2" type="ORF">FY030_09330</name>
</gene>
<dbReference type="Proteomes" id="UP000326546">
    <property type="component" value="Chromosome"/>
</dbReference>
<evidence type="ECO:0000256" key="1">
    <source>
        <dbReference type="SAM" id="MobiDB-lite"/>
    </source>
</evidence>
<keyword evidence="3" id="KW-1185">Reference proteome</keyword>
<accession>A0A5J6V523</accession>
<dbReference type="KEGG" id="serw:FY030_09330"/>
<evidence type="ECO:0000313" key="2">
    <source>
        <dbReference type="EMBL" id="QFG68875.1"/>
    </source>
</evidence>
<reference evidence="2 3" key="1">
    <citation type="submission" date="2019-09" db="EMBL/GenBank/DDBJ databases">
        <title>Serinicoccus pratensis sp. nov., isolated from meadow soil.</title>
        <authorList>
            <person name="Zhang W."/>
        </authorList>
    </citation>
    <scope>NUCLEOTIDE SEQUENCE [LARGE SCALE GENOMIC DNA]</scope>
    <source>
        <strain evidence="2 3">W204</strain>
    </source>
</reference>
<feature type="region of interest" description="Disordered" evidence="1">
    <location>
        <begin position="1"/>
        <end position="48"/>
    </location>
</feature>
<sequence>MGPAWPCGKVRPSAHRSRGRGQKDRATPSDTPPPLQPRPEHPRVARYRRCRIGSDLTTILIRRTLEL</sequence>
<proteinExistence type="predicted"/>
<name>A0A5J6V523_9MICO</name>
<protein>
    <submittedName>
        <fullName evidence="2">Uncharacterized protein</fullName>
    </submittedName>
</protein>
<dbReference type="EMBL" id="CP044427">
    <property type="protein sequence ID" value="QFG68875.1"/>
    <property type="molecule type" value="Genomic_DNA"/>
</dbReference>
<evidence type="ECO:0000313" key="3">
    <source>
        <dbReference type="Proteomes" id="UP000326546"/>
    </source>
</evidence>